<evidence type="ECO:0000313" key="5">
    <source>
        <dbReference type="Proteomes" id="UP000267798"/>
    </source>
</evidence>
<dbReference type="RefSeq" id="WP_120112486.1">
    <property type="nucleotide sequence ID" value="NZ_QXQB01000003.1"/>
</dbReference>
<dbReference type="InterPro" id="IPR020904">
    <property type="entry name" value="Sc_DH/Rdtase_CS"/>
</dbReference>
<dbReference type="PANTHER" id="PTHR43669">
    <property type="entry name" value="5-KETO-D-GLUCONATE 5-REDUCTASE"/>
    <property type="match status" value="1"/>
</dbReference>
<gene>
    <name evidence="4" type="ORF">D3P09_15115</name>
</gene>
<sequence length="257" mass="27032">MFEQLLNVQGKVAVVTGGASGIGLAAAQTLSRFGAKVAILDVNEEQAKLAAEGIREGGGEAESFRCDVTSAEQCEAAVKSIRERFGRADILFNNAGVIRRKTVVETEEAEWDLVLDVTLKGAFLLSKFIIPFMAENGGGSIINTGSGWGLKGGDKAAAYCAAKAGMVNLTKAMAIDHGKDNIRVNCVCPGDTDTPLLRDEARQLQLEEKSFLVSSADRPLARLGTPQDIANAVLFLASDMSQWVTGSVLVVDGGGLA</sequence>
<dbReference type="SUPFAM" id="SSF51735">
    <property type="entry name" value="NAD(P)-binding Rossmann-fold domains"/>
    <property type="match status" value="1"/>
</dbReference>
<comment type="caution">
    <text evidence="4">The sequence shown here is derived from an EMBL/GenBank/DDBJ whole genome shotgun (WGS) entry which is preliminary data.</text>
</comment>
<dbReference type="PRINTS" id="PR00080">
    <property type="entry name" value="SDRFAMILY"/>
</dbReference>
<dbReference type="InterPro" id="IPR057326">
    <property type="entry name" value="KR_dom"/>
</dbReference>
<dbReference type="CDD" id="cd05233">
    <property type="entry name" value="SDR_c"/>
    <property type="match status" value="1"/>
</dbReference>
<evidence type="ECO:0000313" key="4">
    <source>
        <dbReference type="EMBL" id="RJX39245.1"/>
    </source>
</evidence>
<dbReference type="Gene3D" id="3.40.50.720">
    <property type="entry name" value="NAD(P)-binding Rossmann-like Domain"/>
    <property type="match status" value="1"/>
</dbReference>
<dbReference type="OrthoDB" id="9803333at2"/>
<dbReference type="Pfam" id="PF13561">
    <property type="entry name" value="adh_short_C2"/>
    <property type="match status" value="1"/>
</dbReference>
<dbReference type="SMART" id="SM00822">
    <property type="entry name" value="PKS_KR"/>
    <property type="match status" value="1"/>
</dbReference>
<dbReference type="GO" id="GO:0008206">
    <property type="term" value="P:bile acid metabolic process"/>
    <property type="evidence" value="ECO:0007669"/>
    <property type="project" value="UniProtKB-ARBA"/>
</dbReference>
<dbReference type="PRINTS" id="PR00081">
    <property type="entry name" value="GDHRDH"/>
</dbReference>
<evidence type="ECO:0000256" key="1">
    <source>
        <dbReference type="ARBA" id="ARBA00006484"/>
    </source>
</evidence>
<comment type="similarity">
    <text evidence="1">Belongs to the short-chain dehydrogenases/reductases (SDR) family.</text>
</comment>
<dbReference type="FunFam" id="3.40.50.720:FF:000084">
    <property type="entry name" value="Short-chain dehydrogenase reductase"/>
    <property type="match status" value="1"/>
</dbReference>
<evidence type="ECO:0000256" key="2">
    <source>
        <dbReference type="ARBA" id="ARBA00023002"/>
    </source>
</evidence>
<dbReference type="AlphaFoldDB" id="A0A3A6PET5"/>
<evidence type="ECO:0000259" key="3">
    <source>
        <dbReference type="SMART" id="SM00822"/>
    </source>
</evidence>
<dbReference type="NCBIfam" id="NF005559">
    <property type="entry name" value="PRK07231.1"/>
    <property type="match status" value="1"/>
</dbReference>
<dbReference type="InterPro" id="IPR002347">
    <property type="entry name" value="SDR_fam"/>
</dbReference>
<dbReference type="PROSITE" id="PS00061">
    <property type="entry name" value="ADH_SHORT"/>
    <property type="match status" value="1"/>
</dbReference>
<name>A0A3A6PET5_9BACL</name>
<dbReference type="GO" id="GO:0016491">
    <property type="term" value="F:oxidoreductase activity"/>
    <property type="evidence" value="ECO:0007669"/>
    <property type="project" value="UniProtKB-KW"/>
</dbReference>
<dbReference type="EMBL" id="QXQB01000003">
    <property type="protein sequence ID" value="RJX39245.1"/>
    <property type="molecule type" value="Genomic_DNA"/>
</dbReference>
<reference evidence="4 5" key="1">
    <citation type="submission" date="2018-09" db="EMBL/GenBank/DDBJ databases">
        <title>Paenibacillus aracenensis nov. sp. isolated from a cave in southern Spain.</title>
        <authorList>
            <person name="Jurado V."/>
            <person name="Gutierrez-Patricio S."/>
            <person name="Gonzalez-Pimentel J.L."/>
            <person name="Miller A.Z."/>
            <person name="Laiz L."/>
            <person name="Saiz-Jimenez C."/>
        </authorList>
    </citation>
    <scope>NUCLEOTIDE SEQUENCE [LARGE SCALE GENOMIC DNA]</scope>
    <source>
        <strain evidence="4 5">JCM 19203</strain>
    </source>
</reference>
<dbReference type="PANTHER" id="PTHR43669:SF14">
    <property type="entry name" value="OXIDOREDUCTASE"/>
    <property type="match status" value="1"/>
</dbReference>
<proteinExistence type="inferred from homology"/>
<dbReference type="InterPro" id="IPR036291">
    <property type="entry name" value="NAD(P)-bd_dom_sf"/>
</dbReference>
<feature type="domain" description="Ketoreductase" evidence="3">
    <location>
        <begin position="11"/>
        <end position="178"/>
    </location>
</feature>
<keyword evidence="5" id="KW-1185">Reference proteome</keyword>
<organism evidence="4 5">
    <name type="scientific">Paenibacillus pinisoli</name>
    <dbReference type="NCBI Taxonomy" id="1276110"/>
    <lineage>
        <taxon>Bacteria</taxon>
        <taxon>Bacillati</taxon>
        <taxon>Bacillota</taxon>
        <taxon>Bacilli</taxon>
        <taxon>Bacillales</taxon>
        <taxon>Paenibacillaceae</taxon>
        <taxon>Paenibacillus</taxon>
    </lineage>
</organism>
<dbReference type="Proteomes" id="UP000267798">
    <property type="component" value="Unassembled WGS sequence"/>
</dbReference>
<keyword evidence="2" id="KW-0560">Oxidoreductase</keyword>
<accession>A0A3A6PET5</accession>
<protein>
    <submittedName>
        <fullName evidence="4">SDR family oxidoreductase</fullName>
    </submittedName>
</protein>